<feature type="transmembrane region" description="Helical" evidence="1">
    <location>
        <begin position="6"/>
        <end position="23"/>
    </location>
</feature>
<dbReference type="EMBL" id="FQVX01000001">
    <property type="protein sequence ID" value="SHF87050.1"/>
    <property type="molecule type" value="Genomic_DNA"/>
</dbReference>
<organism evidence="2 3">
    <name type="scientific">Geodermatophilus nigrescens</name>
    <dbReference type="NCBI Taxonomy" id="1070870"/>
    <lineage>
        <taxon>Bacteria</taxon>
        <taxon>Bacillati</taxon>
        <taxon>Actinomycetota</taxon>
        <taxon>Actinomycetes</taxon>
        <taxon>Geodermatophilales</taxon>
        <taxon>Geodermatophilaceae</taxon>
        <taxon>Geodermatophilus</taxon>
    </lineage>
</organism>
<keyword evidence="1" id="KW-0812">Transmembrane</keyword>
<dbReference type="RefSeq" id="WP_073419021.1">
    <property type="nucleotide sequence ID" value="NZ_FQVX01000001.1"/>
</dbReference>
<dbReference type="Proteomes" id="UP000184471">
    <property type="component" value="Unassembled WGS sequence"/>
</dbReference>
<protein>
    <submittedName>
        <fullName evidence="2">Uncharacterized protein</fullName>
    </submittedName>
</protein>
<keyword evidence="1" id="KW-1133">Transmembrane helix</keyword>
<keyword evidence="3" id="KW-1185">Reference proteome</keyword>
<dbReference type="AlphaFoldDB" id="A0A1M5F610"/>
<reference evidence="2 3" key="1">
    <citation type="submission" date="2016-11" db="EMBL/GenBank/DDBJ databases">
        <authorList>
            <person name="Jaros S."/>
            <person name="Januszkiewicz K."/>
            <person name="Wedrychowicz H."/>
        </authorList>
    </citation>
    <scope>NUCLEOTIDE SEQUENCE [LARGE SCALE GENOMIC DNA]</scope>
    <source>
        <strain evidence="2 3">DSM 45408</strain>
    </source>
</reference>
<keyword evidence="1" id="KW-0472">Membrane</keyword>
<proteinExistence type="predicted"/>
<gene>
    <name evidence="2" type="ORF">SAMN05444351_1092</name>
</gene>
<feature type="transmembrane region" description="Helical" evidence="1">
    <location>
        <begin position="82"/>
        <end position="101"/>
    </location>
</feature>
<evidence type="ECO:0000313" key="2">
    <source>
        <dbReference type="EMBL" id="SHF87050.1"/>
    </source>
</evidence>
<accession>A0A1M5F610</accession>
<sequence length="118" mass="12590">MAVELVMVAGVLAVALPALWLGLRGLSRRSGHYSSDVTADRVSLALLVAVRSLTLLLVLALSAVVLVSAVGAMVRDLELPSLVPVFFVLDLLLAALVLLTFGRRVRRRPRRPASPAAR</sequence>
<name>A0A1M5F610_9ACTN</name>
<evidence type="ECO:0000313" key="3">
    <source>
        <dbReference type="Proteomes" id="UP000184471"/>
    </source>
</evidence>
<evidence type="ECO:0000256" key="1">
    <source>
        <dbReference type="SAM" id="Phobius"/>
    </source>
</evidence>
<feature type="transmembrane region" description="Helical" evidence="1">
    <location>
        <begin position="44"/>
        <end position="70"/>
    </location>
</feature>